<comment type="caution">
    <text evidence="4">The sequence shown here is derived from an EMBL/GenBank/DDBJ whole genome shotgun (WGS) entry which is preliminary data.</text>
</comment>
<keyword evidence="2" id="KW-0560">Oxidoreductase</keyword>
<dbReference type="PANTHER" id="PTHR42760">
    <property type="entry name" value="SHORT-CHAIN DEHYDROGENASES/REDUCTASES FAMILY MEMBER"/>
    <property type="match status" value="1"/>
</dbReference>
<reference evidence="4 5" key="1">
    <citation type="submission" date="2019-03" db="EMBL/GenBank/DDBJ databases">
        <title>Lake Tanganyika Metagenome-Assembled Genomes (MAGs).</title>
        <authorList>
            <person name="Tran P."/>
        </authorList>
    </citation>
    <scope>NUCLEOTIDE SEQUENCE [LARGE SCALE GENOMIC DNA]</scope>
    <source>
        <strain evidence="4">K_DeepCast_65m_m2_236</strain>
    </source>
</reference>
<dbReference type="Pfam" id="PF13561">
    <property type="entry name" value="adh_short_C2"/>
    <property type="match status" value="1"/>
</dbReference>
<accession>A0A938BND8</accession>
<dbReference type="InterPro" id="IPR020904">
    <property type="entry name" value="Sc_DH/Rdtase_CS"/>
</dbReference>
<dbReference type="Gene3D" id="3.40.50.720">
    <property type="entry name" value="NAD(P)-binding Rossmann-like Domain"/>
    <property type="match status" value="1"/>
</dbReference>
<dbReference type="FunFam" id="3.40.50.720:FF:000084">
    <property type="entry name" value="Short-chain dehydrogenase reductase"/>
    <property type="match status" value="1"/>
</dbReference>
<proteinExistence type="inferred from homology"/>
<dbReference type="InterPro" id="IPR002347">
    <property type="entry name" value="SDR_fam"/>
</dbReference>
<dbReference type="PANTHER" id="PTHR42760:SF115">
    <property type="entry name" value="3-OXOACYL-[ACYL-CARRIER-PROTEIN] REDUCTASE FABG"/>
    <property type="match status" value="1"/>
</dbReference>
<dbReference type="InterPro" id="IPR036291">
    <property type="entry name" value="NAD(P)-bd_dom_sf"/>
</dbReference>
<dbReference type="AlphaFoldDB" id="A0A938BND8"/>
<organism evidence="4 5">
    <name type="scientific">Candidatus Tanganyikabacteria bacterium</name>
    <dbReference type="NCBI Taxonomy" id="2961651"/>
    <lineage>
        <taxon>Bacteria</taxon>
        <taxon>Bacillati</taxon>
        <taxon>Candidatus Sericytochromatia</taxon>
        <taxon>Candidatus Tanganyikabacteria</taxon>
    </lineage>
</organism>
<evidence type="ECO:0000256" key="3">
    <source>
        <dbReference type="SAM" id="MobiDB-lite"/>
    </source>
</evidence>
<feature type="compositionally biased region" description="Basic and acidic residues" evidence="3">
    <location>
        <begin position="206"/>
        <end position="219"/>
    </location>
</feature>
<evidence type="ECO:0000256" key="1">
    <source>
        <dbReference type="ARBA" id="ARBA00006484"/>
    </source>
</evidence>
<dbReference type="PROSITE" id="PS00061">
    <property type="entry name" value="ADH_SHORT"/>
    <property type="match status" value="1"/>
</dbReference>
<feature type="region of interest" description="Disordered" evidence="3">
    <location>
        <begin position="198"/>
        <end position="219"/>
    </location>
</feature>
<comment type="similarity">
    <text evidence="1">Belongs to the short-chain dehydrogenases/reductases (SDR) family.</text>
</comment>
<dbReference type="PRINTS" id="PR00081">
    <property type="entry name" value="GDHRDH"/>
</dbReference>
<gene>
    <name evidence="4" type="ORF">FJZ00_07670</name>
</gene>
<evidence type="ECO:0000313" key="5">
    <source>
        <dbReference type="Proteomes" id="UP000703893"/>
    </source>
</evidence>
<dbReference type="PRINTS" id="PR00080">
    <property type="entry name" value="SDRFAMILY"/>
</dbReference>
<protein>
    <submittedName>
        <fullName evidence="4">SDR family oxidoreductase</fullName>
    </submittedName>
</protein>
<evidence type="ECO:0000313" key="4">
    <source>
        <dbReference type="EMBL" id="MBM3275015.1"/>
    </source>
</evidence>
<dbReference type="EMBL" id="VGJX01000411">
    <property type="protein sequence ID" value="MBM3275015.1"/>
    <property type="molecule type" value="Genomic_DNA"/>
</dbReference>
<name>A0A938BND8_9BACT</name>
<evidence type="ECO:0000256" key="2">
    <source>
        <dbReference type="ARBA" id="ARBA00023002"/>
    </source>
</evidence>
<sequence length="257" mass="27131">MTQNGLFDLGGRLAIVTGAGRGLGRAIAVGLAHHGADVVVVSRTLAEVELVADEVRAAGRKALALRIDTAVKAEVDGMVQEAMRGWGRIDVLVNNAGVDFNIPALDYTEAEWDRIVDINLKGYFLCSQAVGRVMLARGAGSIIMNSSIYGCVGAADSVPYGAAKGGVNQLMRMLAVEWAGRGVRVNAVAPGYMVVMSRRPGESGPSEEHERRVRERTPLGRRGRAEELVGPLVFLAADASSYVTGAVLTVDGGWTAQ</sequence>
<dbReference type="Proteomes" id="UP000703893">
    <property type="component" value="Unassembled WGS sequence"/>
</dbReference>
<dbReference type="SUPFAM" id="SSF51735">
    <property type="entry name" value="NAD(P)-binding Rossmann-fold domains"/>
    <property type="match status" value="1"/>
</dbReference>
<dbReference type="GO" id="GO:0016616">
    <property type="term" value="F:oxidoreductase activity, acting on the CH-OH group of donors, NAD or NADP as acceptor"/>
    <property type="evidence" value="ECO:0007669"/>
    <property type="project" value="TreeGrafter"/>
</dbReference>